<accession>R7S598</accession>
<dbReference type="EMBL" id="JH687551">
    <property type="protein sequence ID" value="EIN05124.1"/>
    <property type="molecule type" value="Genomic_DNA"/>
</dbReference>
<keyword evidence="3" id="KW-1185">Reference proteome</keyword>
<name>R7S598_PUNST</name>
<evidence type="ECO:0000256" key="1">
    <source>
        <dbReference type="SAM" id="MobiDB-lite"/>
    </source>
</evidence>
<sequence>MPPSPSKLAQIAARKDCMQRYVALVQELASPAVHPYPANASRCWFRQPLLSYGWGDRFESVGRYWIKCHRPAHRHQPCGIPQSLSMPLHPDVEARLSHAAAELAALGHPIKKHFPRVHPFYPSSTTGSSPSTKRKLSPDCDTSERLRRVRPRINSPPAVNLFDGELVSEADSDEVATVTAVSKRGATEHAERIIIDLTGPDVIDLTITDIIDLTVDSDEE</sequence>
<gene>
    <name evidence="2" type="ORF">PUNSTDRAFT_137808</name>
</gene>
<dbReference type="AlphaFoldDB" id="R7S598"/>
<organism evidence="2 3">
    <name type="scientific">Punctularia strigosozonata (strain HHB-11173)</name>
    <name type="common">White-rot fungus</name>
    <dbReference type="NCBI Taxonomy" id="741275"/>
    <lineage>
        <taxon>Eukaryota</taxon>
        <taxon>Fungi</taxon>
        <taxon>Dikarya</taxon>
        <taxon>Basidiomycota</taxon>
        <taxon>Agaricomycotina</taxon>
        <taxon>Agaricomycetes</taxon>
        <taxon>Corticiales</taxon>
        <taxon>Punctulariaceae</taxon>
        <taxon>Punctularia</taxon>
    </lineage>
</organism>
<dbReference type="RefSeq" id="XP_007387527.1">
    <property type="nucleotide sequence ID" value="XM_007387465.1"/>
</dbReference>
<evidence type="ECO:0000313" key="2">
    <source>
        <dbReference type="EMBL" id="EIN05124.1"/>
    </source>
</evidence>
<dbReference type="HOGENOM" id="CLU_1256606_0_0_1"/>
<reference evidence="3" key="1">
    <citation type="journal article" date="2012" name="Science">
        <title>The Paleozoic origin of enzymatic lignin decomposition reconstructed from 31 fungal genomes.</title>
        <authorList>
            <person name="Floudas D."/>
            <person name="Binder M."/>
            <person name="Riley R."/>
            <person name="Barry K."/>
            <person name="Blanchette R.A."/>
            <person name="Henrissat B."/>
            <person name="Martinez A.T."/>
            <person name="Otillar R."/>
            <person name="Spatafora J.W."/>
            <person name="Yadav J.S."/>
            <person name="Aerts A."/>
            <person name="Benoit I."/>
            <person name="Boyd A."/>
            <person name="Carlson A."/>
            <person name="Copeland A."/>
            <person name="Coutinho P.M."/>
            <person name="de Vries R.P."/>
            <person name="Ferreira P."/>
            <person name="Findley K."/>
            <person name="Foster B."/>
            <person name="Gaskell J."/>
            <person name="Glotzer D."/>
            <person name="Gorecki P."/>
            <person name="Heitman J."/>
            <person name="Hesse C."/>
            <person name="Hori C."/>
            <person name="Igarashi K."/>
            <person name="Jurgens J.A."/>
            <person name="Kallen N."/>
            <person name="Kersten P."/>
            <person name="Kohler A."/>
            <person name="Kuees U."/>
            <person name="Kumar T.K.A."/>
            <person name="Kuo A."/>
            <person name="LaButti K."/>
            <person name="Larrondo L.F."/>
            <person name="Lindquist E."/>
            <person name="Ling A."/>
            <person name="Lombard V."/>
            <person name="Lucas S."/>
            <person name="Lundell T."/>
            <person name="Martin R."/>
            <person name="McLaughlin D.J."/>
            <person name="Morgenstern I."/>
            <person name="Morin E."/>
            <person name="Murat C."/>
            <person name="Nagy L.G."/>
            <person name="Nolan M."/>
            <person name="Ohm R.A."/>
            <person name="Patyshakuliyeva A."/>
            <person name="Rokas A."/>
            <person name="Ruiz-Duenas F.J."/>
            <person name="Sabat G."/>
            <person name="Salamov A."/>
            <person name="Samejima M."/>
            <person name="Schmutz J."/>
            <person name="Slot J.C."/>
            <person name="St John F."/>
            <person name="Stenlid J."/>
            <person name="Sun H."/>
            <person name="Sun S."/>
            <person name="Syed K."/>
            <person name="Tsang A."/>
            <person name="Wiebenga A."/>
            <person name="Young D."/>
            <person name="Pisabarro A."/>
            <person name="Eastwood D.C."/>
            <person name="Martin F."/>
            <person name="Cullen D."/>
            <person name="Grigoriev I.V."/>
            <person name="Hibbett D.S."/>
        </authorList>
    </citation>
    <scope>NUCLEOTIDE SEQUENCE [LARGE SCALE GENOMIC DNA]</scope>
    <source>
        <strain evidence="3">HHB-11173 SS5</strain>
    </source>
</reference>
<feature type="region of interest" description="Disordered" evidence="1">
    <location>
        <begin position="117"/>
        <end position="144"/>
    </location>
</feature>
<dbReference type="KEGG" id="psq:PUNSTDRAFT_137808"/>
<feature type="compositionally biased region" description="Low complexity" evidence="1">
    <location>
        <begin position="122"/>
        <end position="131"/>
    </location>
</feature>
<dbReference type="Proteomes" id="UP000054196">
    <property type="component" value="Unassembled WGS sequence"/>
</dbReference>
<proteinExistence type="predicted"/>
<evidence type="ECO:0000313" key="3">
    <source>
        <dbReference type="Proteomes" id="UP000054196"/>
    </source>
</evidence>
<protein>
    <submittedName>
        <fullName evidence="2">Uncharacterized protein</fullName>
    </submittedName>
</protein>
<dbReference type="GeneID" id="18879907"/>